<organism evidence="1">
    <name type="scientific">Podoviridae sp. ct9f93</name>
    <dbReference type="NCBI Taxonomy" id="2826544"/>
    <lineage>
        <taxon>Viruses</taxon>
        <taxon>Duplodnaviria</taxon>
        <taxon>Heunggongvirae</taxon>
        <taxon>Uroviricota</taxon>
        <taxon>Caudoviricetes</taxon>
    </lineage>
</organism>
<protein>
    <submittedName>
        <fullName evidence="1">Radical SAM superfamily</fullName>
    </submittedName>
</protein>
<evidence type="ECO:0000313" key="1">
    <source>
        <dbReference type="EMBL" id="DAD92714.1"/>
    </source>
</evidence>
<name>A0A8S5NEL0_9CAUD</name>
<reference evidence="1" key="1">
    <citation type="journal article" date="2021" name="Proc. Natl. Acad. Sci. U.S.A.">
        <title>A Catalog of Tens of Thousands of Viruses from Human Metagenomes Reveals Hidden Associations with Chronic Diseases.</title>
        <authorList>
            <person name="Tisza M.J."/>
            <person name="Buck C.B."/>
        </authorList>
    </citation>
    <scope>NUCLEOTIDE SEQUENCE</scope>
    <source>
        <strain evidence="1">Ct9f93</strain>
    </source>
</reference>
<sequence length="36" mass="3758">MAFFVCTTGKSIEPADLAELVKGAAQCSYRCGECTG</sequence>
<proteinExistence type="predicted"/>
<dbReference type="EMBL" id="BK015142">
    <property type="protein sequence ID" value="DAD92714.1"/>
    <property type="molecule type" value="Genomic_DNA"/>
</dbReference>
<accession>A0A8S5NEL0</accession>